<dbReference type="Proteomes" id="UP000184310">
    <property type="component" value="Unassembled WGS sequence"/>
</dbReference>
<dbReference type="EMBL" id="FQZB01000004">
    <property type="protein sequence ID" value="SHI61991.1"/>
    <property type="molecule type" value="Genomic_DNA"/>
</dbReference>
<protein>
    <recommendedName>
        <fullName evidence="3">DUF4003 domain-containing protein</fullName>
    </recommendedName>
</protein>
<accession>A0A1M6CMC3</accession>
<reference evidence="1 2" key="1">
    <citation type="submission" date="2016-11" db="EMBL/GenBank/DDBJ databases">
        <authorList>
            <person name="Jaros S."/>
            <person name="Januszkiewicz K."/>
            <person name="Wedrychowicz H."/>
        </authorList>
    </citation>
    <scope>NUCLEOTIDE SEQUENCE [LARGE SCALE GENOMIC DNA]</scope>
    <source>
        <strain evidence="1 2">DSM 21758</strain>
    </source>
</reference>
<sequence length="331" mass="37781">MDEILKKKIDLMVENFHRLKNDFIWEERLVKHFAAMIHANNNKVVNTNEIRKTVDYIKEKTSTFSYFRGANKFIIANLLTFEEDYEDMFKKIENIYGKLKESGFKRSEYLPLAAYTIAKEASDDSQIAYRIERMSLFYESMKKNHWWLTSSDDYVLAAVLANTDLDVNETTNKIEECYGILKDKAFSASNDLQTLSHILALGDEDSNKKVNKAITLYEGLKNIKCKVRYSGLSSLGVLTLITDDTSKILKEVKEVYDYIYEKDGYGFWSLDKNIRIILVLNLISAYYVDAIKDEVLEITLANSINAILIAQEQAAMMACIAASAAASSASN</sequence>
<evidence type="ECO:0000313" key="2">
    <source>
        <dbReference type="Proteomes" id="UP000184310"/>
    </source>
</evidence>
<dbReference type="AlphaFoldDB" id="A0A1M6CMC3"/>
<name>A0A1M6CMC3_9CLOT</name>
<dbReference type="Pfam" id="PF13170">
    <property type="entry name" value="DUF4003"/>
    <property type="match status" value="1"/>
</dbReference>
<dbReference type="OrthoDB" id="1778393at2"/>
<organism evidence="1 2">
    <name type="scientific">Clostridium cavendishii DSM 21758</name>
    <dbReference type="NCBI Taxonomy" id="1121302"/>
    <lineage>
        <taxon>Bacteria</taxon>
        <taxon>Bacillati</taxon>
        <taxon>Bacillota</taxon>
        <taxon>Clostridia</taxon>
        <taxon>Eubacteriales</taxon>
        <taxon>Clostridiaceae</taxon>
        <taxon>Clostridium</taxon>
    </lineage>
</organism>
<keyword evidence="2" id="KW-1185">Reference proteome</keyword>
<gene>
    <name evidence="1" type="ORF">SAMN02745163_00499</name>
</gene>
<evidence type="ECO:0008006" key="3">
    <source>
        <dbReference type="Google" id="ProtNLM"/>
    </source>
</evidence>
<dbReference type="InterPro" id="IPR025062">
    <property type="entry name" value="DUF4003"/>
</dbReference>
<dbReference type="RefSeq" id="WP_072984960.1">
    <property type="nucleotide sequence ID" value="NZ_FQZB01000004.1"/>
</dbReference>
<dbReference type="STRING" id="1121302.SAMN02745163_00499"/>
<evidence type="ECO:0000313" key="1">
    <source>
        <dbReference type="EMBL" id="SHI61991.1"/>
    </source>
</evidence>
<proteinExistence type="predicted"/>